<proteinExistence type="predicted"/>
<reference evidence="1" key="2">
    <citation type="journal article" date="2022" name="New Phytol.">
        <title>Evolutionary transition to the ectomycorrhizal habit in the genomes of a hyperdiverse lineage of mushroom-forming fungi.</title>
        <authorList>
            <person name="Looney B."/>
            <person name="Miyauchi S."/>
            <person name="Morin E."/>
            <person name="Drula E."/>
            <person name="Courty P.E."/>
            <person name="Kohler A."/>
            <person name="Kuo A."/>
            <person name="LaButti K."/>
            <person name="Pangilinan J."/>
            <person name="Lipzen A."/>
            <person name="Riley R."/>
            <person name="Andreopoulos W."/>
            <person name="He G."/>
            <person name="Johnson J."/>
            <person name="Nolan M."/>
            <person name="Tritt A."/>
            <person name="Barry K.W."/>
            <person name="Grigoriev I.V."/>
            <person name="Nagy L.G."/>
            <person name="Hibbett D."/>
            <person name="Henrissat B."/>
            <person name="Matheny P.B."/>
            <person name="Labbe J."/>
            <person name="Martin F.M."/>
        </authorList>
    </citation>
    <scope>NUCLEOTIDE SEQUENCE</scope>
    <source>
        <strain evidence="1">EC-137</strain>
    </source>
</reference>
<comment type="caution">
    <text evidence="1">The sequence shown here is derived from an EMBL/GenBank/DDBJ whole genome shotgun (WGS) entry which is preliminary data.</text>
</comment>
<organism evidence="1 2">
    <name type="scientific">Vararia minispora EC-137</name>
    <dbReference type="NCBI Taxonomy" id="1314806"/>
    <lineage>
        <taxon>Eukaryota</taxon>
        <taxon>Fungi</taxon>
        <taxon>Dikarya</taxon>
        <taxon>Basidiomycota</taxon>
        <taxon>Agaricomycotina</taxon>
        <taxon>Agaricomycetes</taxon>
        <taxon>Russulales</taxon>
        <taxon>Lachnocladiaceae</taxon>
        <taxon>Vararia</taxon>
    </lineage>
</organism>
<reference evidence="1" key="1">
    <citation type="submission" date="2021-02" db="EMBL/GenBank/DDBJ databases">
        <authorList>
            <consortium name="DOE Joint Genome Institute"/>
            <person name="Ahrendt S."/>
            <person name="Looney B.P."/>
            <person name="Miyauchi S."/>
            <person name="Morin E."/>
            <person name="Drula E."/>
            <person name="Courty P.E."/>
            <person name="Chicoki N."/>
            <person name="Fauchery L."/>
            <person name="Kohler A."/>
            <person name="Kuo A."/>
            <person name="Labutti K."/>
            <person name="Pangilinan J."/>
            <person name="Lipzen A."/>
            <person name="Riley R."/>
            <person name="Andreopoulos W."/>
            <person name="He G."/>
            <person name="Johnson J."/>
            <person name="Barry K.W."/>
            <person name="Grigoriev I.V."/>
            <person name="Nagy L."/>
            <person name="Hibbett D."/>
            <person name="Henrissat B."/>
            <person name="Matheny P.B."/>
            <person name="Labbe J."/>
            <person name="Martin F."/>
        </authorList>
    </citation>
    <scope>NUCLEOTIDE SEQUENCE</scope>
    <source>
        <strain evidence="1">EC-137</strain>
    </source>
</reference>
<accession>A0ACB8QEI5</accession>
<protein>
    <submittedName>
        <fullName evidence="1">Uncharacterized protein</fullName>
    </submittedName>
</protein>
<name>A0ACB8QEI5_9AGAM</name>
<dbReference type="Proteomes" id="UP000814128">
    <property type="component" value="Unassembled WGS sequence"/>
</dbReference>
<evidence type="ECO:0000313" key="2">
    <source>
        <dbReference type="Proteomes" id="UP000814128"/>
    </source>
</evidence>
<gene>
    <name evidence="1" type="ORF">K488DRAFT_88193</name>
</gene>
<keyword evidence="2" id="KW-1185">Reference proteome</keyword>
<sequence>MWSLSAHTDIGESASIVQHEPVVYRPFNQLPLELTTQIFKTLPSLHRQEDEERGLCILRLRAVCRAWRDIAEQTPTLWKNIPLDSPNLTNLFLRHSLSIPISIAVKGHPASPKDVNPTSLRIVLSNVSRAHELLLFSANDPSIVAPLRAGLALQPALNLESLQVIDSSCAIPNALFNNCTPQHLRLLRIHGNIGQSEDILRSVGSLLRAPHLTTLDLQQITVCLDNQTLLIDAIQNLVGLRKLTVCFLERTFGKVVPRHQRRSVSLPRLETVFFEAALPELIEFASIFVIPPESELTLSWHITSEPTLLQTLSTLLRQVQGLLNDHFSPLFSQGFAFKHMVSTSGSCIVSHVDGSFTLSRPILDPPRIYSRPLPRRFTLKYRLVLDMATLAPAQVSEDRMFQDLVQILTSAGVHGVVDLEFIKPSVHRQERVRKIFDVASNVRSINVDNVYPLGVICALGFPKPPLPLPNFRFLRMRRIRFTEIVPGDKCYTTIGEVVNLCLMSRLKFCSSEPLVLRIKESCLTEKYVRDFKSLLSAQPLRLEDTFRWDGELNGLPSVS</sequence>
<evidence type="ECO:0000313" key="1">
    <source>
        <dbReference type="EMBL" id="KAI0030001.1"/>
    </source>
</evidence>
<dbReference type="EMBL" id="MU273645">
    <property type="protein sequence ID" value="KAI0030001.1"/>
    <property type="molecule type" value="Genomic_DNA"/>
</dbReference>